<dbReference type="Pfam" id="PF00702">
    <property type="entry name" value="Hydrolase"/>
    <property type="match status" value="1"/>
</dbReference>
<dbReference type="EMBL" id="BSNI01000002">
    <property type="protein sequence ID" value="GLQ17477.1"/>
    <property type="molecule type" value="Genomic_DNA"/>
</dbReference>
<evidence type="ECO:0000313" key="1">
    <source>
        <dbReference type="EMBL" id="GLQ17477.1"/>
    </source>
</evidence>
<gene>
    <name evidence="1" type="ORF">GCM10007879_17260</name>
</gene>
<dbReference type="Gene3D" id="1.10.150.450">
    <property type="match status" value="1"/>
</dbReference>
<dbReference type="InterPro" id="IPR023214">
    <property type="entry name" value="HAD_sf"/>
</dbReference>
<dbReference type="SFLD" id="SFLDG01132">
    <property type="entry name" value="C1.5.3:_5'-Nucleotidase_Like"/>
    <property type="match status" value="1"/>
</dbReference>
<comment type="caution">
    <text evidence="1">The sequence shown here is derived from an EMBL/GenBank/DDBJ whole genome shotgun (WGS) entry which is preliminary data.</text>
</comment>
<dbReference type="RefSeq" id="WP_284363654.1">
    <property type="nucleotide sequence ID" value="NZ_BSNI01000002.1"/>
</dbReference>
<dbReference type="NCBIfam" id="TIGR01509">
    <property type="entry name" value="HAD-SF-IA-v3"/>
    <property type="match status" value="1"/>
</dbReference>
<dbReference type="SUPFAM" id="SSF56784">
    <property type="entry name" value="HAD-like"/>
    <property type="match status" value="1"/>
</dbReference>
<protein>
    <submittedName>
        <fullName evidence="1">Pyrimidine 5'-nucleotidase</fullName>
    </submittedName>
</protein>
<dbReference type="Proteomes" id="UP001161405">
    <property type="component" value="Unassembled WGS sequence"/>
</dbReference>
<reference evidence="1" key="1">
    <citation type="journal article" date="2014" name="Int. J. Syst. Evol. Microbiol.">
        <title>Complete genome of a new Firmicutes species belonging to the dominant human colonic microbiota ('Ruminococcus bicirculans') reveals two chromosomes and a selective capacity to utilize plant glucans.</title>
        <authorList>
            <consortium name="NISC Comparative Sequencing Program"/>
            <person name="Wegmann U."/>
            <person name="Louis P."/>
            <person name="Goesmann A."/>
            <person name="Henrissat B."/>
            <person name="Duncan S.H."/>
            <person name="Flint H.J."/>
        </authorList>
    </citation>
    <scope>NUCLEOTIDE SEQUENCE</scope>
    <source>
        <strain evidence="1">NBRC 107169</strain>
    </source>
</reference>
<sequence length="228" mass="25933">MPLSDVRHWVFDLDNTLYPRTCRLFDQIDKLITAYVADVTGLDPVPARKLQKDFYRDHGTTLRGLMATRDIDPHHFLSKVHNIDYSPVQPNPDLISAIKALPGQKLIFTNADVGHAEAVIDRLGGSDVFDGVFGIVEADFEPKPFRQPYEKFLLDHGVDAKQAAMFEDMEKNLLTAHEVGMRTVHVIPDASFEDDSLEDFELRRKDDHEHVHHVTDDLSSFLAPFTVR</sequence>
<dbReference type="InterPro" id="IPR006439">
    <property type="entry name" value="HAD-SF_hydro_IA"/>
</dbReference>
<dbReference type="PANTHER" id="PTHR12725">
    <property type="entry name" value="HALOACID DEHALOGENASE-LIKE HYDROLASE"/>
    <property type="match status" value="1"/>
</dbReference>
<name>A0ABQ5US35_9HYPH</name>
<dbReference type="PANTHER" id="PTHR12725:SF117">
    <property type="entry name" value="HALOACID DEHALOGENASE-LIKE HYDROLASE"/>
    <property type="match status" value="1"/>
</dbReference>
<dbReference type="InterPro" id="IPR036412">
    <property type="entry name" value="HAD-like_sf"/>
</dbReference>
<organism evidence="1 2">
    <name type="scientific">Maritalea porphyrae</name>
    <dbReference type="NCBI Taxonomy" id="880732"/>
    <lineage>
        <taxon>Bacteria</taxon>
        <taxon>Pseudomonadati</taxon>
        <taxon>Pseudomonadota</taxon>
        <taxon>Alphaproteobacteria</taxon>
        <taxon>Hyphomicrobiales</taxon>
        <taxon>Devosiaceae</taxon>
        <taxon>Maritalea</taxon>
    </lineage>
</organism>
<dbReference type="Gene3D" id="3.40.50.1000">
    <property type="entry name" value="HAD superfamily/HAD-like"/>
    <property type="match status" value="1"/>
</dbReference>
<reference evidence="1" key="2">
    <citation type="submission" date="2023-01" db="EMBL/GenBank/DDBJ databases">
        <title>Draft genome sequence of Maritalea porphyrae strain NBRC 107169.</title>
        <authorList>
            <person name="Sun Q."/>
            <person name="Mori K."/>
        </authorList>
    </citation>
    <scope>NUCLEOTIDE SEQUENCE</scope>
    <source>
        <strain evidence="1">NBRC 107169</strain>
    </source>
</reference>
<dbReference type="SFLD" id="SFLDS00003">
    <property type="entry name" value="Haloacid_Dehalogenase"/>
    <property type="match status" value="1"/>
</dbReference>
<dbReference type="NCBIfam" id="TIGR01993">
    <property type="entry name" value="Pyr-5-nucltdase"/>
    <property type="match status" value="1"/>
</dbReference>
<dbReference type="SFLD" id="SFLDG01129">
    <property type="entry name" value="C1.5:_HAD__Beta-PGM__Phosphata"/>
    <property type="match status" value="1"/>
</dbReference>
<proteinExistence type="predicted"/>
<accession>A0ABQ5US35</accession>
<dbReference type="InterPro" id="IPR010237">
    <property type="entry name" value="Pyr-5-nucltdase"/>
</dbReference>
<keyword evidence="2" id="KW-1185">Reference proteome</keyword>
<evidence type="ECO:0000313" key="2">
    <source>
        <dbReference type="Proteomes" id="UP001161405"/>
    </source>
</evidence>